<name>A0ABV0H833_9NEIS</name>
<dbReference type="InterPro" id="IPR031939">
    <property type="entry name" value="Adhesin_E-like"/>
</dbReference>
<dbReference type="Proteomes" id="UP001438292">
    <property type="component" value="Unassembled WGS sequence"/>
</dbReference>
<keyword evidence="4" id="KW-1185">Reference proteome</keyword>
<feature type="signal peptide" evidence="1">
    <location>
        <begin position="1"/>
        <end position="18"/>
    </location>
</feature>
<feature type="chain" id="PRO_5047261161" evidence="1">
    <location>
        <begin position="19"/>
        <end position="159"/>
    </location>
</feature>
<evidence type="ECO:0000256" key="1">
    <source>
        <dbReference type="SAM" id="SignalP"/>
    </source>
</evidence>
<reference evidence="3 4" key="1">
    <citation type="submission" date="2024-05" db="EMBL/GenBank/DDBJ databases">
        <authorList>
            <person name="De Oliveira J.P."/>
            <person name="Noriler S.A."/>
            <person name="De Oliveira A.G."/>
            <person name="Sipoli D.S."/>
        </authorList>
    </citation>
    <scope>NUCLEOTIDE SEQUENCE [LARGE SCALE GENOMIC DNA]</scope>
    <source>
        <strain evidence="3 4">LABIM186</strain>
    </source>
</reference>
<dbReference type="Pfam" id="PF16747">
    <property type="entry name" value="Adhesin_E"/>
    <property type="match status" value="1"/>
</dbReference>
<sequence>MKKTLIAALMLCSGSAFAASWDSHNGTINNGSLLIDADSIAEANGATKVWTIFSPLVDYGRPSAGYAYNMTLRNINCGAKTVSYVKTIYYDADQVPHEAAVSDKSFQDIIPDSENDVLWNYVCKPNTRNDLVTRVTKVPEYLRGQAKLTKQQEQMNAKK</sequence>
<keyword evidence="1" id="KW-0732">Signal</keyword>
<dbReference type="RefSeq" id="WP_346196168.1">
    <property type="nucleotide sequence ID" value="NZ_JBDJHV010000034.1"/>
</dbReference>
<feature type="domain" description="Surface-adhesin protein E-like" evidence="2">
    <location>
        <begin position="29"/>
        <end position="124"/>
    </location>
</feature>
<dbReference type="EMBL" id="JBDQQU010000017">
    <property type="protein sequence ID" value="MEO3956243.1"/>
    <property type="molecule type" value="Genomic_DNA"/>
</dbReference>
<proteinExistence type="predicted"/>
<evidence type="ECO:0000259" key="2">
    <source>
        <dbReference type="Pfam" id="PF16747"/>
    </source>
</evidence>
<organism evidence="3 4">
    <name type="scientific">Chromobacterium piscinae</name>
    <dbReference type="NCBI Taxonomy" id="686831"/>
    <lineage>
        <taxon>Bacteria</taxon>
        <taxon>Pseudomonadati</taxon>
        <taxon>Pseudomonadota</taxon>
        <taxon>Betaproteobacteria</taxon>
        <taxon>Neisseriales</taxon>
        <taxon>Chromobacteriaceae</taxon>
        <taxon>Chromobacterium</taxon>
    </lineage>
</organism>
<evidence type="ECO:0000313" key="3">
    <source>
        <dbReference type="EMBL" id="MEO3956243.1"/>
    </source>
</evidence>
<comment type="caution">
    <text evidence="3">The sequence shown here is derived from an EMBL/GenBank/DDBJ whole genome shotgun (WGS) entry which is preliminary data.</text>
</comment>
<accession>A0ABV0H833</accession>
<evidence type="ECO:0000313" key="4">
    <source>
        <dbReference type="Proteomes" id="UP001438292"/>
    </source>
</evidence>
<protein>
    <submittedName>
        <fullName evidence="3">Surface-adhesin E family protein</fullName>
    </submittedName>
</protein>
<gene>
    <name evidence="3" type="ORF">ABH309_17520</name>
</gene>